<evidence type="ECO:0000259" key="1">
    <source>
        <dbReference type="Pfam" id="PF07905"/>
    </source>
</evidence>
<dbReference type="Pfam" id="PF07905">
    <property type="entry name" value="PucR"/>
    <property type="match status" value="1"/>
</dbReference>
<gene>
    <name evidence="3" type="ORF">BLIG_01826</name>
</gene>
<feature type="domain" description="Purine catabolism PurC-like" evidence="1">
    <location>
        <begin position="25"/>
        <end position="147"/>
    </location>
</feature>
<dbReference type="EMBL" id="DS990259">
    <property type="protein sequence ID" value="EEQ56157.1"/>
    <property type="molecule type" value="Genomic_DNA"/>
</dbReference>
<dbReference type="InterPro" id="IPR025736">
    <property type="entry name" value="PucR_C-HTH_dom"/>
</dbReference>
<dbReference type="InterPro" id="IPR012914">
    <property type="entry name" value="PucR_dom"/>
</dbReference>
<protein>
    <submittedName>
        <fullName evidence="3">Purine catabolism regulatory protein-like family</fullName>
    </submittedName>
</protein>
<sequence>MRLTGTTGVPRGEWTDCMTVSIRSVLHNTQFKRADPVVEVEGKDLDTPVRWVFTNEREDVSSFLSGGEMLIIEGNALLAADWHGTLGQYVASLAQAGVAALVVELVEGVVRMPDELVSAARLHGLTLIGLKSRVPFVDICQSVNTAIVHEQMHLQLEVDTMSTSLREGLSRTGNIEAVAETIASLFGESVAIFDGDGLLAARAGRAFDAGNESSAVIALESRSRPVGALEITQRTMTSDATMRRAIATIVSPVAALYIDGGARMGMMHHLSMGPADGVHVNTFEAQEAHAMLEALGFAGSCIYMPFAFRFRSVVEGINHVSTMVERFEELSGCAVSCMLEGDLMVGWCSTTDSSDGAAAFGRHCMDALAVLEGDGIYVVHGRVALDTVTLVDGFAVLRDIANHEPAYGRVVSTMSALVDRFVASSDMDKAMRMLVVQTIGFEVAASPLLLDTLCACFDNLDSKTGACEQLGIRRQTLYNRLDKVTQMVGVDYNDKPNWVMLLFAAKLTKSWQEQHGE</sequence>
<evidence type="ECO:0000259" key="2">
    <source>
        <dbReference type="Pfam" id="PF13556"/>
    </source>
</evidence>
<dbReference type="HOGENOM" id="CLU_570698_0_0_11"/>
<dbReference type="Pfam" id="PF13556">
    <property type="entry name" value="HTH_30"/>
    <property type="match status" value="1"/>
</dbReference>
<dbReference type="AlphaFoldDB" id="C5EDR3"/>
<name>C5EDR3_BIFLI</name>
<reference evidence="3" key="1">
    <citation type="submission" date="2008-08" db="EMBL/GenBank/DDBJ databases">
        <title>Annotation of Bifidobacterium longum subsp. infantis CCUG 52486.</title>
        <authorList>
            <consortium name="The Broad Institute Genome Sequencing Platform"/>
            <person name="Gougoulias C."/>
            <person name="Tuohy K.M."/>
            <person name="Gibson G.R."/>
            <person name="Ward D."/>
            <person name="Mehta T."/>
            <person name="Young S."/>
            <person name="Jaffe D."/>
            <person name="Gnerre S."/>
            <person name="Berlin A."/>
            <person name="Heiman D."/>
            <person name="Hepburn T."/>
            <person name="Shea T."/>
            <person name="Sykes S."/>
            <person name="Alvarado L."/>
            <person name="Kodira C."/>
            <person name="Borodovsky M."/>
            <person name="Lander E."/>
            <person name="Galagan J."/>
            <person name="Nusbaum C."/>
            <person name="Birren B."/>
        </authorList>
    </citation>
    <scope>NUCLEOTIDE SEQUENCE [LARGE SCALE GENOMIC DNA]</scope>
    <source>
        <strain evidence="3">CCUG 52486</strain>
    </source>
</reference>
<proteinExistence type="predicted"/>
<dbReference type="Proteomes" id="UP000005084">
    <property type="component" value="Unassembled WGS sequence"/>
</dbReference>
<feature type="domain" description="PucR C-terminal helix-turn-helix" evidence="2">
    <location>
        <begin position="449"/>
        <end position="506"/>
    </location>
</feature>
<dbReference type="InterPro" id="IPR042070">
    <property type="entry name" value="PucR_C-HTH_sf"/>
</dbReference>
<accession>C5EDR3</accession>
<organism evidence="3">
    <name type="scientific">Bifidobacterium longum subsp. infantis CCUG 52486</name>
    <dbReference type="NCBI Taxonomy" id="537937"/>
    <lineage>
        <taxon>Bacteria</taxon>
        <taxon>Bacillati</taxon>
        <taxon>Actinomycetota</taxon>
        <taxon>Actinomycetes</taxon>
        <taxon>Bifidobacteriales</taxon>
        <taxon>Bifidobacteriaceae</taxon>
        <taxon>Bifidobacterium</taxon>
    </lineage>
</organism>
<evidence type="ECO:0000313" key="3">
    <source>
        <dbReference type="EMBL" id="EEQ56157.1"/>
    </source>
</evidence>
<dbReference type="Gene3D" id="1.10.10.2840">
    <property type="entry name" value="PucR C-terminal helix-turn-helix domain"/>
    <property type="match status" value="1"/>
</dbReference>